<accession>A0A212EHI7</accession>
<dbReference type="AlphaFoldDB" id="A0A212EHI7"/>
<evidence type="ECO:0000313" key="3">
    <source>
        <dbReference type="Proteomes" id="UP000007151"/>
    </source>
</evidence>
<dbReference type="EMBL" id="AGBW02014891">
    <property type="protein sequence ID" value="OWR40931.1"/>
    <property type="molecule type" value="Genomic_DNA"/>
</dbReference>
<keyword evidence="3" id="KW-1185">Reference proteome</keyword>
<evidence type="ECO:0000256" key="1">
    <source>
        <dbReference type="SAM" id="MobiDB-lite"/>
    </source>
</evidence>
<comment type="caution">
    <text evidence="2">The sequence shown here is derived from an EMBL/GenBank/DDBJ whole genome shotgun (WGS) entry which is preliminary data.</text>
</comment>
<proteinExistence type="predicted"/>
<reference evidence="2 3" key="1">
    <citation type="journal article" date="2011" name="Cell">
        <title>The monarch butterfly genome yields insights into long-distance migration.</title>
        <authorList>
            <person name="Zhan S."/>
            <person name="Merlin C."/>
            <person name="Boore J.L."/>
            <person name="Reppert S.M."/>
        </authorList>
    </citation>
    <scope>NUCLEOTIDE SEQUENCE [LARGE SCALE GENOMIC DNA]</scope>
    <source>
        <strain evidence="2">F-2</strain>
    </source>
</reference>
<feature type="compositionally biased region" description="Polar residues" evidence="1">
    <location>
        <begin position="33"/>
        <end position="43"/>
    </location>
</feature>
<gene>
    <name evidence="2" type="ORF">KGM_212247</name>
</gene>
<evidence type="ECO:0000313" key="2">
    <source>
        <dbReference type="EMBL" id="OWR40931.1"/>
    </source>
</evidence>
<sequence length="156" mass="17658">MSGAQFRKRKLEKQLSLAKQADSFKKYLRPNLQEPQPSGSNTNDDMKEDITNPTTGSCTTEGPALFSAKENTSQQREITKQPQPCKSTNDDMGEDTNNPPTESCLLLTFSDPATWDVSTDHLRQILVKHGPDQVKNIEFPLDNQRLSFLQYIIREN</sequence>
<feature type="region of interest" description="Disordered" evidence="1">
    <location>
        <begin position="22"/>
        <end position="103"/>
    </location>
</feature>
<feature type="compositionally biased region" description="Polar residues" evidence="1">
    <location>
        <begin position="69"/>
        <end position="87"/>
    </location>
</feature>
<feature type="compositionally biased region" description="Polar residues" evidence="1">
    <location>
        <begin position="51"/>
        <end position="60"/>
    </location>
</feature>
<organism evidence="2 3">
    <name type="scientific">Danaus plexippus plexippus</name>
    <dbReference type="NCBI Taxonomy" id="278856"/>
    <lineage>
        <taxon>Eukaryota</taxon>
        <taxon>Metazoa</taxon>
        <taxon>Ecdysozoa</taxon>
        <taxon>Arthropoda</taxon>
        <taxon>Hexapoda</taxon>
        <taxon>Insecta</taxon>
        <taxon>Pterygota</taxon>
        <taxon>Neoptera</taxon>
        <taxon>Endopterygota</taxon>
        <taxon>Lepidoptera</taxon>
        <taxon>Glossata</taxon>
        <taxon>Ditrysia</taxon>
        <taxon>Papilionoidea</taxon>
        <taxon>Nymphalidae</taxon>
        <taxon>Danainae</taxon>
        <taxon>Danaini</taxon>
        <taxon>Danaina</taxon>
        <taxon>Danaus</taxon>
        <taxon>Danaus</taxon>
    </lineage>
</organism>
<dbReference type="Proteomes" id="UP000007151">
    <property type="component" value="Unassembled WGS sequence"/>
</dbReference>
<protein>
    <submittedName>
        <fullName evidence="2">HAT family dimerization domain containing protein expressed</fullName>
    </submittedName>
</protein>
<name>A0A212EHI7_DANPL</name>
<dbReference type="InParanoid" id="A0A212EHI7"/>
<dbReference type="KEGG" id="dpl:KGM_212247"/>